<evidence type="ECO:0000256" key="20">
    <source>
        <dbReference type="ARBA" id="ARBA00036515"/>
    </source>
</evidence>
<keyword evidence="9" id="KW-0653">Protein transport</keyword>
<evidence type="ECO:0000256" key="33">
    <source>
        <dbReference type="ARBA" id="ARBA00050915"/>
    </source>
</evidence>
<protein>
    <recommendedName>
        <fullName evidence="24">Solute carrier family 15 member 1</fullName>
    </recommendedName>
    <alternativeName>
        <fullName evidence="27">Intestinal H(+)/peptide cotransporter</fullName>
    </alternativeName>
    <alternativeName>
        <fullName evidence="25">Oligopeptide transporter, small intestine isoform</fullName>
    </alternativeName>
    <alternativeName>
        <fullName evidence="26">Peptide transporter 1</fullName>
    </alternativeName>
</protein>
<evidence type="ECO:0000256" key="38">
    <source>
        <dbReference type="ARBA" id="ARBA00051804"/>
    </source>
</evidence>
<evidence type="ECO:0000256" key="15">
    <source>
        <dbReference type="ARBA" id="ARBA00034998"/>
    </source>
</evidence>
<dbReference type="PANTHER" id="PTHR11654">
    <property type="entry name" value="OLIGOPEPTIDE TRANSPORTER-RELATED"/>
    <property type="match status" value="1"/>
</dbReference>
<comment type="catalytic activity">
    <reaction evidence="30">
        <text>L-aspartyl-glycine(out) + 2 H(+)(out) = L-aspartyl-glycine(in) + 2 H(+)(in)</text>
        <dbReference type="Rhea" id="RHEA:71683"/>
        <dbReference type="ChEBI" id="CHEBI:15378"/>
        <dbReference type="ChEBI" id="CHEBI:191203"/>
    </reaction>
    <physiologicalReaction direction="left-to-right" evidence="30">
        <dbReference type="Rhea" id="RHEA:71684"/>
    </physiologicalReaction>
</comment>
<dbReference type="GO" id="GO:0015031">
    <property type="term" value="P:protein transport"/>
    <property type="evidence" value="ECO:0007669"/>
    <property type="project" value="UniProtKB-KW"/>
</dbReference>
<evidence type="ECO:0000256" key="40">
    <source>
        <dbReference type="ARBA" id="ARBA00052105"/>
    </source>
</evidence>
<dbReference type="PROSITE" id="PS01022">
    <property type="entry name" value="PTR2_1"/>
    <property type="match status" value="1"/>
</dbReference>
<keyword evidence="7" id="KW-0769">Symport</keyword>
<comment type="catalytic activity">
    <reaction evidence="36">
        <text>L-alanyl-L-lysine(out) + H(+)(out) = L-alanyl-L-lysine(in) + H(+)(in)</text>
        <dbReference type="Rhea" id="RHEA:72611"/>
        <dbReference type="ChEBI" id="CHEBI:15378"/>
        <dbReference type="ChEBI" id="CHEBI:192470"/>
    </reaction>
    <physiologicalReaction direction="left-to-right" evidence="36">
        <dbReference type="Rhea" id="RHEA:72612"/>
    </physiologicalReaction>
</comment>
<comment type="catalytic activity">
    <reaction evidence="44">
        <text>L-alanyl-L-leucyl-L-alanine(out) + H(+)(out) = L-alanyl-L-leucyl-L-alanine(in) + H(+)(in)</text>
        <dbReference type="Rhea" id="RHEA:71723"/>
        <dbReference type="ChEBI" id="CHEBI:15378"/>
        <dbReference type="ChEBI" id="CHEBI:191212"/>
    </reaction>
    <physiologicalReaction direction="left-to-right" evidence="44">
        <dbReference type="Rhea" id="RHEA:71724"/>
    </physiologicalReaction>
</comment>
<feature type="transmembrane region" description="Helical" evidence="46">
    <location>
        <begin position="602"/>
        <end position="623"/>
    </location>
</feature>
<comment type="catalytic activity">
    <reaction evidence="33">
        <text>N-acetyl-D-muramoyl-L-alanyl-D-isoglutamine(out) + 2 H(+)(out) = N-acetyl-D-muramoyl-L-alanyl-D-isoglutamine(in) + 2 H(+)(in)</text>
        <dbReference type="Rhea" id="RHEA:64408"/>
        <dbReference type="ChEBI" id="CHEBI:15378"/>
        <dbReference type="ChEBI" id="CHEBI:155830"/>
    </reaction>
</comment>
<evidence type="ECO:0000256" key="14">
    <source>
        <dbReference type="ARBA" id="ARBA00023522"/>
    </source>
</evidence>
<keyword evidence="48" id="KW-1185">Reference proteome</keyword>
<keyword evidence="11 46" id="KW-0472">Membrane</keyword>
<evidence type="ECO:0000256" key="7">
    <source>
        <dbReference type="ARBA" id="ARBA00022847"/>
    </source>
</evidence>
<dbReference type="AlphaFoldDB" id="A0A669CT28"/>
<feature type="transmembrane region" description="Helical" evidence="46">
    <location>
        <begin position="12"/>
        <end position="29"/>
    </location>
</feature>
<sequence>DPKKQGKGNGKVKYGYVCGYPLSIFFIVVNEFCERFSYYGMRAVLVLYFKYFLQWDEDLATSIYHTFVALCYLTPILGAIVADSWLGKFKTIIYLSIVYTIGQVAMAVSAVHDITDSNRDGTPDNMTFHVVLSMVGLFLIALGTGGIKPCVAAFGGDQFSEHQDKQRRTFFSVFYLCINGGSLLSTIITPILRGQECGIYSQQKCYSLAFGVPAALMVVALVVFIVGSGMYYKAEPEGNIMLDVCKCIGFAIKNRYRHRSKQYPKRQHWMDWAEEKYDKLLIAQIKMVLKVLFLYIPLPMFWTLFDQKGSRWTLQATTMNGYFGQLVIQPDQMQTFNPILILTLVPIMDSVIYPLIKKCGFNFTPLKRMTVGMFLAAMAFVCAALVQVEIDVSRKRYVLCLCTNDYHCLTFLNTFSVFQASDKYFTFETEQIIVSVGSPEMTQIIFLEKKSRQTLLIPSVIMDLGLIDFLAIFSFLMIRNKFSLSSGSQSCEYIKDFGFGSSYTFFIPSTFVFGPNCQDSITVVEDIEPNSVHMALQIPQYFFITAGEVMFSVTGLEFSYSQAPSNMKAVLQAGWLFTVAVGNFIVLIVAEIAKLPNKWAEYVLFASLLVLVCIIFSIMAYFYTYIDPSEIEVQFRKKVDDDEDDKDKQQKAEIEMVRRDSAESYDDNYKQSKM</sequence>
<comment type="catalytic activity">
    <reaction evidence="41">
        <text>L-leucyl-L-proline(out) + H(+)(out) = L-leucyl-L-proline(in) + H(+)(in)</text>
        <dbReference type="Rhea" id="RHEA:64424"/>
        <dbReference type="ChEBI" id="CHEBI:15378"/>
        <dbReference type="ChEBI" id="CHEBI:155847"/>
    </reaction>
    <physiologicalReaction direction="left-to-right" evidence="41">
        <dbReference type="Rhea" id="RHEA:64425"/>
    </physiologicalReaction>
</comment>
<evidence type="ECO:0000256" key="43">
    <source>
        <dbReference type="ARBA" id="ARBA00052549"/>
    </source>
</evidence>
<evidence type="ECO:0000256" key="42">
    <source>
        <dbReference type="ARBA" id="ARBA00052370"/>
    </source>
</evidence>
<organism evidence="47 48">
    <name type="scientific">Oreochromis niloticus</name>
    <name type="common">Nile tilapia</name>
    <name type="synonym">Tilapia nilotica</name>
    <dbReference type="NCBI Taxonomy" id="8128"/>
    <lineage>
        <taxon>Eukaryota</taxon>
        <taxon>Metazoa</taxon>
        <taxon>Chordata</taxon>
        <taxon>Craniata</taxon>
        <taxon>Vertebrata</taxon>
        <taxon>Euteleostomi</taxon>
        <taxon>Actinopterygii</taxon>
        <taxon>Neopterygii</taxon>
        <taxon>Teleostei</taxon>
        <taxon>Neoteleostei</taxon>
        <taxon>Acanthomorphata</taxon>
        <taxon>Ovalentaria</taxon>
        <taxon>Cichlomorphae</taxon>
        <taxon>Cichliformes</taxon>
        <taxon>Cichlidae</taxon>
        <taxon>African cichlids</taxon>
        <taxon>Pseudocrenilabrinae</taxon>
        <taxon>Oreochromini</taxon>
        <taxon>Oreochromis</taxon>
    </lineage>
</organism>
<dbReference type="Ensembl" id="ENSONIT00000066401.1">
    <property type="protein sequence ID" value="ENSONIP00000049948.1"/>
    <property type="gene ID" value="ENSONIG00000008539.2"/>
</dbReference>
<evidence type="ECO:0000256" key="8">
    <source>
        <dbReference type="ARBA" id="ARBA00022856"/>
    </source>
</evidence>
<comment type="catalytic activity">
    <reaction evidence="23">
        <text>glycylglycyl-L-isoleucine(out) + H(+)(out) = glycylglycyl-L-isoleucine(in) + H(+)(in)</text>
        <dbReference type="Rhea" id="RHEA:64436"/>
        <dbReference type="ChEBI" id="CHEBI:15378"/>
        <dbReference type="ChEBI" id="CHEBI:155850"/>
    </reaction>
    <physiologicalReaction direction="left-to-right" evidence="23">
        <dbReference type="Rhea" id="RHEA:64437"/>
    </physiologicalReaction>
</comment>
<comment type="catalytic activity">
    <reaction evidence="43">
        <text>L-methionyl-L-phenylalanyl-L-methionine(out) + H(+)(out) = L-methionyl-L-phenylalanyl-L-methionine(in) + H(+)(in)</text>
        <dbReference type="Rhea" id="RHEA:71719"/>
        <dbReference type="ChEBI" id="CHEBI:15378"/>
        <dbReference type="ChEBI" id="CHEBI:191211"/>
    </reaction>
    <physiologicalReaction direction="left-to-right" evidence="43">
        <dbReference type="Rhea" id="RHEA:71720"/>
    </physiologicalReaction>
</comment>
<evidence type="ECO:0000256" key="30">
    <source>
        <dbReference type="ARBA" id="ARBA00050357"/>
    </source>
</evidence>
<dbReference type="Proteomes" id="UP000005207">
    <property type="component" value="Unplaced"/>
</dbReference>
<feature type="transmembrane region" description="Helical" evidence="46">
    <location>
        <begin position="455"/>
        <end position="478"/>
    </location>
</feature>
<comment type="catalytic activity">
    <reaction evidence="29">
        <text>L-alanyl-L-proline(out) + H(+)(out) = L-alanyl-L-proline(in) + H(+)(in)</text>
        <dbReference type="Rhea" id="RHEA:64420"/>
        <dbReference type="ChEBI" id="CHEBI:15378"/>
        <dbReference type="ChEBI" id="CHEBI:155848"/>
    </reaction>
    <physiologicalReaction direction="left-to-right" evidence="29">
        <dbReference type="Rhea" id="RHEA:64421"/>
    </physiologicalReaction>
</comment>
<keyword evidence="6 45" id="KW-0812">Transmembrane</keyword>
<comment type="catalytic activity">
    <reaction evidence="34">
        <text>L-tyrosylglycine(out) + H(+)(out) = L-tyrosylglycine(in) + H(+)(in)</text>
        <dbReference type="Rhea" id="RHEA:71711"/>
        <dbReference type="ChEBI" id="CHEBI:15378"/>
        <dbReference type="ChEBI" id="CHEBI:191210"/>
    </reaction>
    <physiologicalReaction direction="left-to-right" evidence="34">
        <dbReference type="Rhea" id="RHEA:71712"/>
    </physiologicalReaction>
</comment>
<evidence type="ECO:0000256" key="12">
    <source>
        <dbReference type="ARBA" id="ARBA00023180"/>
    </source>
</evidence>
<dbReference type="InterPro" id="IPR018456">
    <property type="entry name" value="PTR2_symporter_CS"/>
</dbReference>
<accession>A0A669CT28</accession>
<dbReference type="SUPFAM" id="SSF103473">
    <property type="entry name" value="MFS general substrate transporter"/>
    <property type="match status" value="1"/>
</dbReference>
<dbReference type="Gene3D" id="1.20.1250.20">
    <property type="entry name" value="MFS general substrate transporter like domains"/>
    <property type="match status" value="1"/>
</dbReference>
<evidence type="ECO:0000256" key="3">
    <source>
        <dbReference type="ARBA" id="ARBA00005982"/>
    </source>
</evidence>
<dbReference type="GO" id="GO:0016324">
    <property type="term" value="C:apical plasma membrane"/>
    <property type="evidence" value="ECO:0007669"/>
    <property type="project" value="UniProtKB-SubCell"/>
</dbReference>
<evidence type="ECO:0000256" key="44">
    <source>
        <dbReference type="ARBA" id="ARBA00052590"/>
    </source>
</evidence>
<comment type="catalytic activity">
    <reaction evidence="13">
        <text>glycyl-sarcosine(out) + H(+)(out) = glycyl-sarcosine(in) + H(+)(in)</text>
        <dbReference type="Rhea" id="RHEA:64396"/>
        <dbReference type="ChEBI" id="CHEBI:15378"/>
        <dbReference type="ChEBI" id="CHEBI:155838"/>
    </reaction>
    <physiologicalReaction direction="left-to-right" evidence="13">
        <dbReference type="Rhea" id="RHEA:64397"/>
    </physiologicalReaction>
</comment>
<keyword evidence="5" id="KW-1003">Cell membrane</keyword>
<evidence type="ECO:0000256" key="13">
    <source>
        <dbReference type="ARBA" id="ARBA00023494"/>
    </source>
</evidence>
<reference evidence="47" key="2">
    <citation type="submission" date="2025-09" db="UniProtKB">
        <authorList>
            <consortium name="Ensembl"/>
        </authorList>
    </citation>
    <scope>IDENTIFICATION</scope>
</reference>
<evidence type="ECO:0000256" key="39">
    <source>
        <dbReference type="ARBA" id="ARBA00052040"/>
    </source>
</evidence>
<evidence type="ECO:0000256" key="10">
    <source>
        <dbReference type="ARBA" id="ARBA00022989"/>
    </source>
</evidence>
<evidence type="ECO:0000256" key="4">
    <source>
        <dbReference type="ARBA" id="ARBA00022448"/>
    </source>
</evidence>
<evidence type="ECO:0000256" key="24">
    <source>
        <dbReference type="ARBA" id="ARBA00041093"/>
    </source>
</evidence>
<dbReference type="Pfam" id="PF00854">
    <property type="entry name" value="PTR2"/>
    <property type="match status" value="2"/>
</dbReference>
<feature type="transmembrane region" description="Helical" evidence="46">
    <location>
        <begin position="336"/>
        <end position="356"/>
    </location>
</feature>
<evidence type="ECO:0000313" key="47">
    <source>
        <dbReference type="Ensembl" id="ENSONIP00000049948.1"/>
    </source>
</evidence>
<comment type="catalytic activity">
    <reaction evidence="32">
        <text>L-alanyl-L-valine(out) + H(+)(out) = L-alanyl-L-valine(in) + H(+)(in)</text>
        <dbReference type="Rhea" id="RHEA:72615"/>
        <dbReference type="ChEBI" id="CHEBI:15378"/>
        <dbReference type="ChEBI" id="CHEBI:192471"/>
    </reaction>
    <physiologicalReaction direction="left-to-right" evidence="32">
        <dbReference type="Rhea" id="RHEA:72616"/>
    </physiologicalReaction>
</comment>
<evidence type="ECO:0000256" key="1">
    <source>
        <dbReference type="ARBA" id="ARBA00004221"/>
    </source>
</evidence>
<evidence type="ECO:0000313" key="48">
    <source>
        <dbReference type="Proteomes" id="UP000005207"/>
    </source>
</evidence>
<evidence type="ECO:0000256" key="34">
    <source>
        <dbReference type="ARBA" id="ARBA00051307"/>
    </source>
</evidence>
<evidence type="ECO:0000256" key="26">
    <source>
        <dbReference type="ARBA" id="ARBA00042837"/>
    </source>
</evidence>
<evidence type="ECO:0000256" key="31">
    <source>
        <dbReference type="ARBA" id="ARBA00050377"/>
    </source>
</evidence>
<evidence type="ECO:0000256" key="45">
    <source>
        <dbReference type="RuleBase" id="RU003755"/>
    </source>
</evidence>
<gene>
    <name evidence="47" type="primary">SLC15A1</name>
    <name evidence="47" type="synonym">slc15a1a</name>
</gene>
<feature type="transmembrane region" description="Helical" evidence="46">
    <location>
        <begin position="572"/>
        <end position="590"/>
    </location>
</feature>
<comment type="catalytic activity">
    <reaction evidence="17">
        <text>glycyl-L-glutamate(out) + 2 H(+)(out) = glycyl-L-glutamate(in) + 2 H(+)(in)</text>
        <dbReference type="Rhea" id="RHEA:71691"/>
        <dbReference type="ChEBI" id="CHEBI:15378"/>
        <dbReference type="ChEBI" id="CHEBI:73784"/>
    </reaction>
    <physiologicalReaction direction="left-to-right" evidence="17">
        <dbReference type="Rhea" id="RHEA:71692"/>
    </physiologicalReaction>
</comment>
<feature type="transmembrane region" description="Helical" evidence="46">
    <location>
        <begin position="59"/>
        <end position="80"/>
    </location>
</feature>
<comment type="catalytic activity">
    <reaction evidence="21">
        <text>glycyl-L-glutamine(out) + H(+)(out) = glycyl-L-glutamine(in) + H(+)(in)</text>
        <dbReference type="Rhea" id="RHEA:71671"/>
        <dbReference type="ChEBI" id="CHEBI:15378"/>
        <dbReference type="ChEBI" id="CHEBI:74392"/>
    </reaction>
    <physiologicalReaction direction="left-to-right" evidence="21">
        <dbReference type="Rhea" id="RHEA:71672"/>
    </physiologicalReaction>
    <physiologicalReaction direction="right-to-left" evidence="21">
        <dbReference type="Rhea" id="RHEA:71673"/>
    </physiologicalReaction>
</comment>
<comment type="catalytic activity">
    <reaction evidence="22">
        <text>an L-amino acid tripeptide(out) + H(+)(out) = an L-amino acid tripeptide(in) + H(+)(in)</text>
        <dbReference type="Rhea" id="RHEA:64400"/>
        <dbReference type="ChEBI" id="CHEBI:15378"/>
        <dbReference type="ChEBI" id="CHEBI:155837"/>
    </reaction>
    <physiologicalReaction direction="left-to-right" evidence="22">
        <dbReference type="Rhea" id="RHEA:64401"/>
    </physiologicalReaction>
</comment>
<comment type="catalytic activity">
    <reaction evidence="40">
        <text>L-leucyl-L-leucine(out) + H(+)(out) = L-leucyl-L-leucine(in) + H(+)(in)</text>
        <dbReference type="Rhea" id="RHEA:71715"/>
        <dbReference type="ChEBI" id="CHEBI:15378"/>
        <dbReference type="ChEBI" id="CHEBI:191208"/>
    </reaction>
    <physiologicalReaction direction="left-to-right" evidence="40">
        <dbReference type="Rhea" id="RHEA:71716"/>
    </physiologicalReaction>
</comment>
<name>A0A669CT28_ORENI</name>
<evidence type="ECO:0000256" key="5">
    <source>
        <dbReference type="ARBA" id="ARBA00022475"/>
    </source>
</evidence>
<feature type="transmembrane region" description="Helical" evidence="46">
    <location>
        <begin position="126"/>
        <end position="147"/>
    </location>
</feature>
<keyword evidence="4 45" id="KW-0813">Transport</keyword>
<evidence type="ECO:0000256" key="29">
    <source>
        <dbReference type="ARBA" id="ARBA00050347"/>
    </source>
</evidence>
<evidence type="ECO:0000256" key="35">
    <source>
        <dbReference type="ARBA" id="ARBA00051459"/>
    </source>
</evidence>
<comment type="catalytic activity">
    <reaction evidence="39">
        <text>N(alpha)-formyl-L-methionyl-L-leucyl-L-phenylalanine(out) + 2 H(+)(out) = N(alpha)-formyl-L-methionyl-L-leucyl-L-phenylalanine(in) + 2 H(+)(in)</text>
        <dbReference type="Rhea" id="RHEA:75399"/>
        <dbReference type="ChEBI" id="CHEBI:15378"/>
        <dbReference type="ChEBI" id="CHEBI:194314"/>
    </reaction>
</comment>
<evidence type="ECO:0000256" key="6">
    <source>
        <dbReference type="ARBA" id="ARBA00022692"/>
    </source>
</evidence>
<keyword evidence="10 46" id="KW-1133">Transmembrane helix</keyword>
<dbReference type="InterPro" id="IPR036259">
    <property type="entry name" value="MFS_trans_sf"/>
</dbReference>
<evidence type="ECO:0000256" key="17">
    <source>
        <dbReference type="ARBA" id="ARBA00036064"/>
    </source>
</evidence>
<comment type="catalytic activity">
    <reaction evidence="20">
        <text>glycyl-L-proline(out) + H(+)(out) = glycyl-L-proline(in) + H(+)(in)</text>
        <dbReference type="Rhea" id="RHEA:64428"/>
        <dbReference type="ChEBI" id="CHEBI:15378"/>
        <dbReference type="ChEBI" id="CHEBI:73779"/>
    </reaction>
    <physiologicalReaction direction="left-to-right" evidence="20">
        <dbReference type="Rhea" id="RHEA:64429"/>
    </physiologicalReaction>
</comment>
<evidence type="ECO:0000256" key="46">
    <source>
        <dbReference type="SAM" id="Phobius"/>
    </source>
</evidence>
<comment type="similarity">
    <text evidence="3 45">Belongs to the major facilitator superfamily. Proton-dependent oligopeptide transporter (POT/PTR) (TC 2.A.17) family.</text>
</comment>
<keyword evidence="12" id="KW-0325">Glycoprotein</keyword>
<evidence type="ECO:0000256" key="2">
    <source>
        <dbReference type="ARBA" id="ARBA00004651"/>
    </source>
</evidence>
<comment type="catalytic activity">
    <reaction evidence="42">
        <text>L-alanyl-L-aspartate(out) + 2 H(+)(out) = L-alanyl-L-aspartate(in) + 2 H(+)(in)</text>
        <dbReference type="Rhea" id="RHEA:71695"/>
        <dbReference type="ChEBI" id="CHEBI:15378"/>
        <dbReference type="ChEBI" id="CHEBI:74363"/>
    </reaction>
    <physiologicalReaction direction="left-to-right" evidence="42">
        <dbReference type="Rhea" id="RHEA:71696"/>
    </physiologicalReaction>
</comment>
<keyword evidence="8" id="KW-0571">Peptide transport</keyword>
<comment type="function">
    <text evidence="28">Electrogenic proton-coupled amino-acid transporter that transports oligopeptides of 2 to 4 amino acids with a preference for dipeptides. Transports neutral and monovalently charged peptides with a proton to peptide stoichiometry of 1:1 or 2:1. Primarily responsible for the absorption of dietary di- and tripeptides from the small intestinal lumen. Mediates transepithelial transport of muramyl and N-formylated bacterial dipeptides contributing to recognition of pathogenic bacteria by the mucosal immune system.</text>
</comment>
<evidence type="ECO:0000256" key="36">
    <source>
        <dbReference type="ARBA" id="ARBA00051565"/>
    </source>
</evidence>
<feature type="transmembrane region" description="Helical" evidence="46">
    <location>
        <begin position="92"/>
        <end position="114"/>
    </location>
</feature>
<reference evidence="47" key="1">
    <citation type="submission" date="2025-08" db="UniProtKB">
        <authorList>
            <consortium name="Ensembl"/>
        </authorList>
    </citation>
    <scope>IDENTIFICATION</scope>
</reference>
<comment type="catalytic activity">
    <reaction evidence="15">
        <text>carnosine(out) + H(+)(out) = carnosine(in) + H(+)(in)</text>
        <dbReference type="Rhea" id="RHEA:64404"/>
        <dbReference type="ChEBI" id="CHEBI:15378"/>
        <dbReference type="ChEBI" id="CHEBI:57485"/>
    </reaction>
    <physiologicalReaction direction="left-to-right" evidence="15">
        <dbReference type="Rhea" id="RHEA:64405"/>
    </physiologicalReaction>
</comment>
<dbReference type="CDD" id="cd17412">
    <property type="entry name" value="MFS_SLC15A1"/>
    <property type="match status" value="1"/>
</dbReference>
<feature type="transmembrane region" description="Helical" evidence="46">
    <location>
        <begin position="368"/>
        <end position="388"/>
    </location>
</feature>
<comment type="catalytic activity">
    <reaction evidence="16">
        <text>glycyl-L-leucine(out) + H(+)(out) = glycyl-L-leucine(in) + H(+)(in)</text>
        <dbReference type="Rhea" id="RHEA:71675"/>
        <dbReference type="ChEBI" id="CHEBI:15378"/>
        <dbReference type="ChEBI" id="CHEBI:143163"/>
    </reaction>
    <physiologicalReaction direction="left-to-right" evidence="16">
        <dbReference type="Rhea" id="RHEA:71676"/>
    </physiologicalReaction>
</comment>
<comment type="catalytic activity">
    <reaction evidence="14">
        <text>a dipeptide(out) + H(+)(out) = a dipeptide(in) + H(+)(in)</text>
        <dbReference type="Rhea" id="RHEA:64392"/>
        <dbReference type="ChEBI" id="CHEBI:15378"/>
        <dbReference type="ChEBI" id="CHEBI:90799"/>
    </reaction>
    <physiologicalReaction direction="left-to-right" evidence="14">
        <dbReference type="Rhea" id="RHEA:64393"/>
    </physiologicalReaction>
</comment>
<evidence type="ECO:0000256" key="22">
    <source>
        <dbReference type="ARBA" id="ARBA00036857"/>
    </source>
</evidence>
<dbReference type="InterPro" id="IPR000109">
    <property type="entry name" value="POT_fam"/>
</dbReference>
<dbReference type="GeneTree" id="ENSGT00940000155995"/>
<dbReference type="GO" id="GO:0015293">
    <property type="term" value="F:symporter activity"/>
    <property type="evidence" value="ECO:0007669"/>
    <property type="project" value="UniProtKB-KW"/>
</dbReference>
<evidence type="ECO:0000256" key="32">
    <source>
        <dbReference type="ARBA" id="ARBA00050390"/>
    </source>
</evidence>
<evidence type="ECO:0000256" key="41">
    <source>
        <dbReference type="ARBA" id="ARBA00052153"/>
    </source>
</evidence>
<comment type="catalytic activity">
    <reaction evidence="19">
        <text>glycyl-L-aspartate(out) + 2 H(+)(out) = glycyl-L-aspartate(in) + 2 H(+)(in)</text>
        <dbReference type="Rhea" id="RHEA:71687"/>
        <dbReference type="ChEBI" id="CHEBI:15378"/>
        <dbReference type="ChEBI" id="CHEBI:191204"/>
    </reaction>
    <physiologicalReaction direction="left-to-right" evidence="19">
        <dbReference type="Rhea" id="RHEA:71688"/>
    </physiologicalReaction>
    <physiologicalReaction direction="right-to-left" evidence="19">
        <dbReference type="Rhea" id="RHEA:71689"/>
    </physiologicalReaction>
</comment>
<evidence type="ECO:0000256" key="19">
    <source>
        <dbReference type="ARBA" id="ARBA00036347"/>
    </source>
</evidence>
<feature type="transmembrane region" description="Helical" evidence="46">
    <location>
        <begin position="208"/>
        <end position="232"/>
    </location>
</feature>
<comment type="catalytic activity">
    <reaction evidence="37">
        <text>L-alanyl-L-prolylglycine(out) + H(+)(out) = L-alanyl-L-prolylglycine(in) + H(+)(in)</text>
        <dbReference type="Rhea" id="RHEA:64432"/>
        <dbReference type="ChEBI" id="CHEBI:15378"/>
        <dbReference type="ChEBI" id="CHEBI:155849"/>
    </reaction>
    <physiologicalReaction direction="left-to-right" evidence="37">
        <dbReference type="Rhea" id="RHEA:64433"/>
    </physiologicalReaction>
</comment>
<dbReference type="PROSITE" id="PS01023">
    <property type="entry name" value="PTR2_2"/>
    <property type="match status" value="1"/>
</dbReference>
<comment type="subcellular location">
    <subcellularLocation>
        <location evidence="1">Apical cell membrane</location>
    </subcellularLocation>
    <subcellularLocation>
        <location evidence="2">Cell membrane</location>
        <topology evidence="2">Multi-pass membrane protein</topology>
    </subcellularLocation>
    <subcellularLocation>
        <location evidence="45">Membrane</location>
        <topology evidence="45">Multi-pass membrane protein</topology>
    </subcellularLocation>
</comment>
<comment type="catalytic activity">
    <reaction evidence="35">
        <text>L-phenylalanyl-L-leucine(out) + H(+)(out) = L-phenylalanyl-L-leucine(in) + H(+)(in)</text>
        <dbReference type="Rhea" id="RHEA:71699"/>
        <dbReference type="ChEBI" id="CHEBI:15378"/>
        <dbReference type="ChEBI" id="CHEBI:190710"/>
    </reaction>
    <physiologicalReaction direction="left-to-right" evidence="35">
        <dbReference type="Rhea" id="RHEA:71700"/>
    </physiologicalReaction>
</comment>
<dbReference type="GO" id="GO:0006857">
    <property type="term" value="P:oligopeptide transport"/>
    <property type="evidence" value="ECO:0007669"/>
    <property type="project" value="InterPro"/>
</dbReference>
<evidence type="ECO:0000256" key="16">
    <source>
        <dbReference type="ARBA" id="ARBA00035846"/>
    </source>
</evidence>
<evidence type="ECO:0000256" key="37">
    <source>
        <dbReference type="ARBA" id="ARBA00051580"/>
    </source>
</evidence>
<evidence type="ECO:0000256" key="28">
    <source>
        <dbReference type="ARBA" id="ARBA00045775"/>
    </source>
</evidence>
<evidence type="ECO:0000256" key="23">
    <source>
        <dbReference type="ARBA" id="ARBA00036905"/>
    </source>
</evidence>
<dbReference type="FunFam" id="1.20.1250.20:FF:000205">
    <property type="entry name" value="Solute carrier family 15 oligopeptide transporter member 1"/>
    <property type="match status" value="1"/>
</dbReference>
<evidence type="ECO:0000256" key="11">
    <source>
        <dbReference type="ARBA" id="ARBA00023136"/>
    </source>
</evidence>
<comment type="catalytic activity">
    <reaction evidence="38">
        <text>L-phenylalanyl-L-phenylalanine(out) + H(+)(out) = L-phenylalanyl-L-phenylalanine(in) + H(+)(in)</text>
        <dbReference type="Rhea" id="RHEA:71707"/>
        <dbReference type="ChEBI" id="CHEBI:15378"/>
        <dbReference type="ChEBI" id="CHEBI:191205"/>
    </reaction>
    <physiologicalReaction direction="left-to-right" evidence="38">
        <dbReference type="Rhea" id="RHEA:71708"/>
    </physiologicalReaction>
</comment>
<comment type="catalytic activity">
    <reaction evidence="31">
        <text>L-lysyl-glycine(out) + H(+)(out) = L-lysyl-glycine(in) + H(+)(in)</text>
        <dbReference type="Rhea" id="RHEA:71679"/>
        <dbReference type="ChEBI" id="CHEBI:15378"/>
        <dbReference type="ChEBI" id="CHEBI:191202"/>
    </reaction>
    <physiologicalReaction direction="left-to-right" evidence="31">
        <dbReference type="Rhea" id="RHEA:71680"/>
    </physiologicalReaction>
    <physiologicalReaction direction="right-to-left" evidence="31">
        <dbReference type="Rhea" id="RHEA:71681"/>
    </physiologicalReaction>
</comment>
<evidence type="ECO:0000256" key="9">
    <source>
        <dbReference type="ARBA" id="ARBA00022927"/>
    </source>
</evidence>
<proteinExistence type="inferred from homology"/>
<evidence type="ECO:0000256" key="21">
    <source>
        <dbReference type="ARBA" id="ARBA00036681"/>
    </source>
</evidence>
<comment type="catalytic activity">
    <reaction evidence="18">
        <text>glycylglycyl-L-proline(out) + H(+)(out) = glycylglycyl-L-proline(in) + H(+)(in)</text>
        <dbReference type="Rhea" id="RHEA:64440"/>
        <dbReference type="ChEBI" id="CHEBI:15378"/>
        <dbReference type="ChEBI" id="CHEBI:155851"/>
    </reaction>
    <physiologicalReaction direction="left-to-right" evidence="18">
        <dbReference type="Rhea" id="RHEA:64441"/>
    </physiologicalReaction>
</comment>
<feature type="transmembrane region" description="Helical" evidence="46">
    <location>
        <begin position="287"/>
        <end position="305"/>
    </location>
</feature>
<evidence type="ECO:0000256" key="27">
    <source>
        <dbReference type="ARBA" id="ARBA00043099"/>
    </source>
</evidence>
<evidence type="ECO:0000256" key="18">
    <source>
        <dbReference type="ARBA" id="ARBA00036337"/>
    </source>
</evidence>
<evidence type="ECO:0000256" key="25">
    <source>
        <dbReference type="ARBA" id="ARBA00041329"/>
    </source>
</evidence>
<dbReference type="FunFam" id="1.20.1250.20:FF:000049">
    <property type="entry name" value="Solute carrier family 15 member 2"/>
    <property type="match status" value="1"/>
</dbReference>
<feature type="transmembrane region" description="Helical" evidence="46">
    <location>
        <begin position="168"/>
        <end position="188"/>
    </location>
</feature>